<comment type="caution">
    <text evidence="2">The sequence shown here is derived from an EMBL/GenBank/DDBJ whole genome shotgun (WGS) entry which is preliminary data.</text>
</comment>
<dbReference type="EMBL" id="JAIULA010000007">
    <property type="protein sequence ID" value="MCP0886682.1"/>
    <property type="molecule type" value="Genomic_DNA"/>
</dbReference>
<reference evidence="2 3" key="1">
    <citation type="journal article" date="2023" name="Int. J. Syst. Evol. Microbiol.">
        <title>Ligilactobacillus ubinensis sp. nov., a novel species isolated from the wild ferment of a durian fruit (Durio zibethinus).</title>
        <authorList>
            <person name="Heng Y.C."/>
            <person name="Menon N."/>
            <person name="Chen B."/>
            <person name="Loo B.Z.L."/>
            <person name="Wong G.W.J."/>
            <person name="Lim A.C.H."/>
            <person name="Silvaraju S."/>
            <person name="Kittelmann S."/>
        </authorList>
    </citation>
    <scope>NUCLEOTIDE SEQUENCE [LARGE SCALE GENOMIC DNA]</scope>
    <source>
        <strain evidence="2 3">WILCCON 0076</strain>
    </source>
</reference>
<protein>
    <submittedName>
        <fullName evidence="2">Histidine phosphatase family protein</fullName>
    </submittedName>
</protein>
<feature type="binding site" evidence="1">
    <location>
        <position position="55"/>
    </location>
    <ligand>
        <name>substrate</name>
    </ligand>
</feature>
<dbReference type="RefSeq" id="WP_253360031.1">
    <property type="nucleotide sequence ID" value="NZ_JAIULA010000007.1"/>
</dbReference>
<dbReference type="SMART" id="SM00855">
    <property type="entry name" value="PGAM"/>
    <property type="match status" value="1"/>
</dbReference>
<dbReference type="SUPFAM" id="SSF53254">
    <property type="entry name" value="Phosphoglycerate mutase-like"/>
    <property type="match status" value="1"/>
</dbReference>
<dbReference type="InterPro" id="IPR050275">
    <property type="entry name" value="PGM_Phosphatase"/>
</dbReference>
<feature type="binding site" evidence="1">
    <location>
        <begin position="5"/>
        <end position="12"/>
    </location>
    <ligand>
        <name>substrate</name>
    </ligand>
</feature>
<dbReference type="PANTHER" id="PTHR48100:SF5">
    <property type="entry name" value="HISTIDINE PHOSPHATASE FAMILY PROTEIN"/>
    <property type="match status" value="1"/>
</dbReference>
<dbReference type="InterPro" id="IPR013078">
    <property type="entry name" value="His_Pase_superF_clade-1"/>
</dbReference>
<evidence type="ECO:0000313" key="2">
    <source>
        <dbReference type="EMBL" id="MCP0886682.1"/>
    </source>
</evidence>
<dbReference type="Proteomes" id="UP001139006">
    <property type="component" value="Unassembled WGS sequence"/>
</dbReference>
<dbReference type="Pfam" id="PF00300">
    <property type="entry name" value="His_Phos_1"/>
    <property type="match status" value="1"/>
</dbReference>
<dbReference type="Gene3D" id="3.40.50.1240">
    <property type="entry name" value="Phosphoglycerate mutase-like"/>
    <property type="match status" value="1"/>
</dbReference>
<dbReference type="AlphaFoldDB" id="A0A9X2FJ59"/>
<dbReference type="CDD" id="cd07067">
    <property type="entry name" value="HP_PGM_like"/>
    <property type="match status" value="1"/>
</dbReference>
<dbReference type="GO" id="GO:0016791">
    <property type="term" value="F:phosphatase activity"/>
    <property type="evidence" value="ECO:0007669"/>
    <property type="project" value="TreeGrafter"/>
</dbReference>
<dbReference type="PANTHER" id="PTHR48100">
    <property type="entry name" value="BROAD-SPECIFICITY PHOSPHATASE YOR283W-RELATED"/>
    <property type="match status" value="1"/>
</dbReference>
<dbReference type="GO" id="GO:0005737">
    <property type="term" value="C:cytoplasm"/>
    <property type="evidence" value="ECO:0007669"/>
    <property type="project" value="TreeGrafter"/>
</dbReference>
<dbReference type="InterPro" id="IPR029033">
    <property type="entry name" value="His_PPase_superfam"/>
</dbReference>
<gene>
    <name evidence="2" type="ORF">LB941_04940</name>
</gene>
<organism evidence="2 3">
    <name type="scientific">Ligilactobacillus ubinensis</name>
    <dbReference type="NCBI Taxonomy" id="2876789"/>
    <lineage>
        <taxon>Bacteria</taxon>
        <taxon>Bacillati</taxon>
        <taxon>Bacillota</taxon>
        <taxon>Bacilli</taxon>
        <taxon>Lactobacillales</taxon>
        <taxon>Lactobacillaceae</taxon>
        <taxon>Ligilactobacillus</taxon>
    </lineage>
</organism>
<accession>A0A9X2FJ59</accession>
<keyword evidence="3" id="KW-1185">Reference proteome</keyword>
<proteinExistence type="predicted"/>
<dbReference type="PROSITE" id="PS00175">
    <property type="entry name" value="PG_MUTASE"/>
    <property type="match status" value="1"/>
</dbReference>
<sequence>MYLVRHGQTRFNALRKIQGVCDSPLTEKGIKQATALRKYFEKIKIDNCYCSTSERTSDTLELITKQPYTRLKQLKEMDFGLFEGESENLNPARERYNNFFVDYGGEAAEHVEKRMVECCTKIMEQTENQQVLVVSHGGACTNFLNHWTTDSEMAEILKNGVGNCNIFEYEFDQMTKKFKFVDLITEV</sequence>
<evidence type="ECO:0000256" key="1">
    <source>
        <dbReference type="PIRSR" id="PIRSR613078-2"/>
    </source>
</evidence>
<dbReference type="InterPro" id="IPR001345">
    <property type="entry name" value="PG/BPGM_mutase_AS"/>
</dbReference>
<evidence type="ECO:0000313" key="3">
    <source>
        <dbReference type="Proteomes" id="UP001139006"/>
    </source>
</evidence>
<name>A0A9X2FJ59_9LACO</name>